<dbReference type="KEGG" id="pre:PCA10_38890"/>
<reference evidence="2 3" key="1">
    <citation type="journal article" date="2013" name="Genome Announc.">
        <title>Complete Genome Sequence of the Carbazole Degrader Pseudomonas resinovorans Strain CA10 (NBRC 106553).</title>
        <authorList>
            <person name="Shintani M."/>
            <person name="Hosoyama A."/>
            <person name="Ohji S."/>
            <person name="Tsuchikane K."/>
            <person name="Takarada H."/>
            <person name="Yamazoe A."/>
            <person name="Fujita N."/>
            <person name="Nojiri H."/>
        </authorList>
    </citation>
    <scope>NUCLEOTIDE SEQUENCE [LARGE SCALE GENOMIC DNA]</scope>
    <source>
        <strain evidence="2 3">NBRC 106553</strain>
    </source>
</reference>
<evidence type="ECO:0000313" key="2">
    <source>
        <dbReference type="EMBL" id="BAN49621.1"/>
    </source>
</evidence>
<keyword evidence="3" id="KW-1185">Reference proteome</keyword>
<evidence type="ECO:0000256" key="1">
    <source>
        <dbReference type="SAM" id="MobiDB-lite"/>
    </source>
</evidence>
<gene>
    <name evidence="2" type="ORF">PCA10_38890</name>
</gene>
<name>S6AY44_METRE</name>
<proteinExistence type="predicted"/>
<sequence>MLCTFAFGPGKPGRRVVRAISGSADSPYVKAGAQAGYKGYNYQYERWATQDRPAKGTSRPDRRLRRGAM</sequence>
<evidence type="ECO:0000313" key="3">
    <source>
        <dbReference type="Proteomes" id="UP000015503"/>
    </source>
</evidence>
<accession>S6AY44</accession>
<dbReference type="HOGENOM" id="CLU_2772818_0_0_6"/>
<dbReference type="Proteomes" id="UP000015503">
    <property type="component" value="Chromosome"/>
</dbReference>
<organism evidence="2 3">
    <name type="scientific">Metapseudomonas resinovorans NBRC 106553</name>
    <dbReference type="NCBI Taxonomy" id="1245471"/>
    <lineage>
        <taxon>Bacteria</taxon>
        <taxon>Pseudomonadati</taxon>
        <taxon>Pseudomonadota</taxon>
        <taxon>Gammaproteobacteria</taxon>
        <taxon>Pseudomonadales</taxon>
        <taxon>Pseudomonadaceae</taxon>
        <taxon>Metapseudomonas</taxon>
    </lineage>
</organism>
<protein>
    <submittedName>
        <fullName evidence="2">Uncharacterized protein</fullName>
    </submittedName>
</protein>
<dbReference type="EMBL" id="AP013068">
    <property type="protein sequence ID" value="BAN49621.1"/>
    <property type="molecule type" value="Genomic_DNA"/>
</dbReference>
<feature type="region of interest" description="Disordered" evidence="1">
    <location>
        <begin position="50"/>
        <end position="69"/>
    </location>
</feature>
<dbReference type="STRING" id="1245471.PCA10_38890"/>
<feature type="compositionally biased region" description="Basic and acidic residues" evidence="1">
    <location>
        <begin position="50"/>
        <end position="61"/>
    </location>
</feature>
<dbReference type="AlphaFoldDB" id="S6AY44"/>